<dbReference type="InterPro" id="IPR030395">
    <property type="entry name" value="GP_PDE_dom"/>
</dbReference>
<organism evidence="2 3">
    <name type="scientific">Williamsoniiplasma lucivorax</name>
    <dbReference type="NCBI Taxonomy" id="209274"/>
    <lineage>
        <taxon>Bacteria</taxon>
        <taxon>Bacillati</taxon>
        <taxon>Mycoplasmatota</taxon>
        <taxon>Mollicutes</taxon>
        <taxon>Entomoplasmatales</taxon>
        <taxon>Williamsoniiplasma</taxon>
    </lineage>
</organism>
<sequence length="235" mass="27933">MLVAHRGFRKPNGQENRMVDFKRALKTCKAVEFDIRMTKDKKIIIFHDHNLKRIANENVTLRKITYPEIKKLPFFKSHKDFLPPLFIEDFVHQISDQYDMINVEIKPDRYNEQEFAQIHEALTLLRKTTDAEIIVSSFSVKVLAWIVTLDATQFKKGYLFEKAHEINWDLIRQFDYVHPYVGTVAKRSNKRLFKDINLPMNIWTFKTDDQVARVKKFYGEDQIHAYISDNPNLKI</sequence>
<gene>
    <name evidence="2" type="primary">glpQ</name>
    <name evidence="2" type="ORF">ELUCI_v1c05630</name>
</gene>
<dbReference type="PANTHER" id="PTHR46211:SF14">
    <property type="entry name" value="GLYCEROPHOSPHODIESTER PHOSPHODIESTERASE"/>
    <property type="match status" value="1"/>
</dbReference>
<evidence type="ECO:0000313" key="3">
    <source>
        <dbReference type="Proteomes" id="UP000237865"/>
    </source>
</evidence>
<dbReference type="AlphaFoldDB" id="A0A2S5RDT3"/>
<dbReference type="Pfam" id="PF03009">
    <property type="entry name" value="GDPD"/>
    <property type="match status" value="1"/>
</dbReference>
<dbReference type="RefSeq" id="WP_028126370.1">
    <property type="nucleotide sequence ID" value="NZ_PHNE01000002.1"/>
</dbReference>
<protein>
    <submittedName>
        <fullName evidence="2">Glycerophosphoryl diester phosphodiesterase</fullName>
    </submittedName>
</protein>
<dbReference type="SUPFAM" id="SSF51695">
    <property type="entry name" value="PLC-like phosphodiesterases"/>
    <property type="match status" value="1"/>
</dbReference>
<keyword evidence="3" id="KW-1185">Reference proteome</keyword>
<evidence type="ECO:0000313" key="2">
    <source>
        <dbReference type="EMBL" id="PPE05470.1"/>
    </source>
</evidence>
<dbReference type="STRING" id="1399797.GCA_000518285_00182"/>
<dbReference type="EMBL" id="PHNE01000002">
    <property type="protein sequence ID" value="PPE05470.1"/>
    <property type="molecule type" value="Genomic_DNA"/>
</dbReference>
<reference evidence="2 3" key="1">
    <citation type="submission" date="2017-11" db="EMBL/GenBank/DDBJ databases">
        <title>Genome sequence of Entomoplasma lucivorax PIPN-2 (ATCC 49196).</title>
        <authorList>
            <person name="Lo W.-S."/>
            <person name="Gasparich G.E."/>
            <person name="Kuo C.-H."/>
        </authorList>
    </citation>
    <scope>NUCLEOTIDE SEQUENCE [LARGE SCALE GENOMIC DNA]</scope>
    <source>
        <strain evidence="2 3">PIPN-2</strain>
    </source>
</reference>
<dbReference type="Gene3D" id="3.20.20.190">
    <property type="entry name" value="Phosphatidylinositol (PI) phosphodiesterase"/>
    <property type="match status" value="1"/>
</dbReference>
<accession>A0A2S5RDT3</accession>
<dbReference type="Proteomes" id="UP000237865">
    <property type="component" value="Unassembled WGS sequence"/>
</dbReference>
<dbReference type="GO" id="GO:0006629">
    <property type="term" value="P:lipid metabolic process"/>
    <property type="evidence" value="ECO:0007669"/>
    <property type="project" value="InterPro"/>
</dbReference>
<dbReference type="PROSITE" id="PS51704">
    <property type="entry name" value="GP_PDE"/>
    <property type="match status" value="1"/>
</dbReference>
<feature type="domain" description="GP-PDE" evidence="1">
    <location>
        <begin position="1"/>
        <end position="235"/>
    </location>
</feature>
<dbReference type="PANTHER" id="PTHR46211">
    <property type="entry name" value="GLYCEROPHOSPHORYL DIESTER PHOSPHODIESTERASE"/>
    <property type="match status" value="1"/>
</dbReference>
<proteinExistence type="predicted"/>
<name>A0A2S5RDT3_9MOLU</name>
<comment type="caution">
    <text evidence="2">The sequence shown here is derived from an EMBL/GenBank/DDBJ whole genome shotgun (WGS) entry which is preliminary data.</text>
</comment>
<dbReference type="InterPro" id="IPR017946">
    <property type="entry name" value="PLC-like_Pdiesterase_TIM-brl"/>
</dbReference>
<dbReference type="GO" id="GO:0008081">
    <property type="term" value="F:phosphoric diester hydrolase activity"/>
    <property type="evidence" value="ECO:0007669"/>
    <property type="project" value="InterPro"/>
</dbReference>
<evidence type="ECO:0000259" key="1">
    <source>
        <dbReference type="PROSITE" id="PS51704"/>
    </source>
</evidence>